<dbReference type="InterPro" id="IPR038286">
    <property type="entry name" value="IPK_sf"/>
</dbReference>
<feature type="region of interest" description="Disordered" evidence="5">
    <location>
        <begin position="810"/>
        <end position="830"/>
    </location>
</feature>
<dbReference type="Pfam" id="PF03770">
    <property type="entry name" value="IPK"/>
    <property type="match status" value="1"/>
</dbReference>
<evidence type="ECO:0000313" key="6">
    <source>
        <dbReference type="EMBL" id="CDP38637.1"/>
    </source>
</evidence>
<reference evidence="6" key="2">
    <citation type="submission" date="2014-06" db="EMBL/GenBank/DDBJ databases">
        <title>The complete genome of Blastobotrys (Arxula) adeninivorans LS3 - a yeast of biotechnological interest.</title>
        <authorList>
            <person name="Kunze G."/>
            <person name="Gaillardin C."/>
            <person name="Czernicka M."/>
            <person name="Durrens P."/>
            <person name="Martin T."/>
            <person name="Boer E."/>
            <person name="Gabaldon T."/>
            <person name="Cruz J."/>
            <person name="Talla E."/>
            <person name="Marck C."/>
            <person name="Goffeau A."/>
            <person name="Barbe V."/>
            <person name="Baret P."/>
            <person name="Baronian K."/>
            <person name="Beier S."/>
            <person name="Bleykasten C."/>
            <person name="Bode R."/>
            <person name="Casaregola S."/>
            <person name="Despons L."/>
            <person name="Fairhead C."/>
            <person name="Giersberg M."/>
            <person name="Gierski P."/>
            <person name="Hahnel U."/>
            <person name="Hartmann A."/>
            <person name="Jankowska D."/>
            <person name="Jubin C."/>
            <person name="Jung P."/>
            <person name="Lafontaine I."/>
            <person name="Leh-Louis V."/>
            <person name="Lemaire M."/>
            <person name="Marcet-Houben M."/>
            <person name="Mascher M."/>
            <person name="Morel G."/>
            <person name="Richard G.-F."/>
            <person name="Riechen J."/>
            <person name="Sacerdot C."/>
            <person name="Sarkar A."/>
            <person name="Savel G."/>
            <person name="Schacherer J."/>
            <person name="Sherman D."/>
            <person name="Straub M.-L."/>
            <person name="Stein N."/>
            <person name="Thierry A."/>
            <person name="Trautwein-Schult A."/>
            <person name="Westhof E."/>
            <person name="Worch S."/>
            <person name="Dujon B."/>
            <person name="Souciet J.-L."/>
            <person name="Wincker P."/>
            <person name="Scholz U."/>
            <person name="Neuveglise N."/>
        </authorList>
    </citation>
    <scope>NUCLEOTIDE SEQUENCE</scope>
    <source>
        <strain evidence="6">LS3</strain>
    </source>
</reference>
<keyword evidence="3 4" id="KW-0418">Kinase</keyword>
<dbReference type="PANTHER" id="PTHR12400:SF21">
    <property type="entry name" value="KINASE"/>
    <property type="match status" value="1"/>
</dbReference>
<organism evidence="6">
    <name type="scientific">Blastobotrys adeninivorans</name>
    <name type="common">Yeast</name>
    <name type="synonym">Arxula adeninivorans</name>
    <dbReference type="NCBI Taxonomy" id="409370"/>
    <lineage>
        <taxon>Eukaryota</taxon>
        <taxon>Fungi</taxon>
        <taxon>Dikarya</taxon>
        <taxon>Ascomycota</taxon>
        <taxon>Saccharomycotina</taxon>
        <taxon>Dipodascomycetes</taxon>
        <taxon>Dipodascales</taxon>
        <taxon>Trichomonascaceae</taxon>
        <taxon>Blastobotrys</taxon>
    </lineage>
</organism>
<feature type="compositionally biased region" description="Acidic residues" evidence="5">
    <location>
        <begin position="115"/>
        <end position="124"/>
    </location>
</feature>
<dbReference type="Gene3D" id="3.30.470.160">
    <property type="entry name" value="Inositol polyphosphate kinase"/>
    <property type="match status" value="1"/>
</dbReference>
<name>A0A060TIK2_BLAAD</name>
<accession>A0A060TIK2</accession>
<feature type="compositionally biased region" description="Polar residues" evidence="5">
    <location>
        <begin position="479"/>
        <end position="488"/>
    </location>
</feature>
<feature type="region of interest" description="Disordered" evidence="5">
    <location>
        <begin position="582"/>
        <end position="613"/>
    </location>
</feature>
<feature type="compositionally biased region" description="Basic and acidic residues" evidence="5">
    <location>
        <begin position="71"/>
        <end position="84"/>
    </location>
</feature>
<keyword evidence="2 4" id="KW-0808">Transferase</keyword>
<dbReference type="GO" id="GO:0046854">
    <property type="term" value="P:phosphatidylinositol phosphate biosynthetic process"/>
    <property type="evidence" value="ECO:0007669"/>
    <property type="project" value="TreeGrafter"/>
</dbReference>
<dbReference type="AlphaFoldDB" id="A0A060TIK2"/>
<dbReference type="EMBL" id="HG937694">
    <property type="protein sequence ID" value="CDP38637.1"/>
    <property type="molecule type" value="Genomic_DNA"/>
</dbReference>
<dbReference type="InterPro" id="IPR005522">
    <property type="entry name" value="IPK"/>
</dbReference>
<comment type="similarity">
    <text evidence="1 4">Belongs to the inositol phosphokinase (IPK) family.</text>
</comment>
<dbReference type="GO" id="GO:0000824">
    <property type="term" value="F:inositol-1,4,5,6-tetrakisphosphate 3-kinase activity"/>
    <property type="evidence" value="ECO:0007669"/>
    <property type="project" value="TreeGrafter"/>
</dbReference>
<feature type="region of interest" description="Disordered" evidence="5">
    <location>
        <begin position="854"/>
        <end position="897"/>
    </location>
</feature>
<evidence type="ECO:0000256" key="5">
    <source>
        <dbReference type="SAM" id="MobiDB-lite"/>
    </source>
</evidence>
<evidence type="ECO:0000256" key="4">
    <source>
        <dbReference type="RuleBase" id="RU363090"/>
    </source>
</evidence>
<dbReference type="PhylomeDB" id="A0A060TIK2"/>
<evidence type="ECO:0000256" key="1">
    <source>
        <dbReference type="ARBA" id="ARBA00007374"/>
    </source>
</evidence>
<feature type="compositionally biased region" description="Low complexity" evidence="5">
    <location>
        <begin position="455"/>
        <end position="469"/>
    </location>
</feature>
<feature type="region of interest" description="Disordered" evidence="5">
    <location>
        <begin position="452"/>
        <end position="488"/>
    </location>
</feature>
<feature type="compositionally biased region" description="Basic and acidic residues" evidence="5">
    <location>
        <begin position="547"/>
        <end position="557"/>
    </location>
</feature>
<dbReference type="SUPFAM" id="SSF56104">
    <property type="entry name" value="SAICAR synthase-like"/>
    <property type="match status" value="1"/>
</dbReference>
<dbReference type="GO" id="GO:0032958">
    <property type="term" value="P:inositol phosphate biosynthetic process"/>
    <property type="evidence" value="ECO:0007669"/>
    <property type="project" value="InterPro"/>
</dbReference>
<sequence length="897" mass="99769">MSNESPPRLRARAKSGPVTPLGAFSLPRGTSGSSIPYLSPVESPMFSATPLLAPTDPVAPRGLSPRRPRRSQTEDFHKLEDTRSRKASRSLRLFKENEVKRGTAPGADLPSESAIVDEPDEDEPVVSSVSATGAGESEPSNKINTGAKVAHPASPSKPRRKKIAVSSATYFPHKPPQLKHSDSGQKLNHGDAYQSGTRSAPEPVGDLNDTAQAGAKELLRKADGRSVHIDTEPVLQNQHFADAHAIDHAIGRDQRESTAPVLDEAEIQKKRHGADDDYEKDNSEEYPLSVELTPFKHRVGGHTAIFRFSRRAVCKILINRESAWYETIELKHDELLKFLPKYIGVLNVRRTVSEDVDDDSDMPPSMVASPAGGSAYVRHPSVGSALDLNKSAGDRDDSAVFYSPEMHATEVSEVDRPPEVVLDDNMHIMPDSLLQRYSSSAPSVEELSLMEDASSIHSGRSSRSSSFARPSDEHHLRSPPNSSWGATTVNRKLRDLVLQEVFAPRPRRMSSRVETPPALERQAQSSYFGRTPGELSQNHPLSMSNLKEKAGHSKSESLEGQDGPMDNYVKVQVPIDVARPDSAVELYRREEISKTDDDNDNENENDRDHDDGSVFAMEEDEPRDASGNNGSAPRLVRRRCYTRTERFILLEDLTRGMDKPCVMDLKMGTRQFGVDATEKKQASQRKKCRQTTSRQLGVRICGMQTWDANQGQYFYQDKYFGRTVKAGPQFRACIRKFLYNGRSKASIVKHIETSIRRLEELAEIIQDLKGYRLYGSSLLLMYDGGDPKGGQDDEIKFRIIDFAQCVTPDDGDLSRTNAPPSHPESPDNGFLRGITTLIRYFNIIYQEIMGRKVGEPGAPPTDEPCPDLESSVFDIHNYPSDEDDNHNDFDYESDVSE</sequence>
<dbReference type="PANTHER" id="PTHR12400">
    <property type="entry name" value="INOSITOL POLYPHOSPHATE KINASE"/>
    <property type="match status" value="1"/>
</dbReference>
<evidence type="ECO:0000256" key="2">
    <source>
        <dbReference type="ARBA" id="ARBA00022679"/>
    </source>
</evidence>
<dbReference type="GO" id="GO:0008440">
    <property type="term" value="F:inositol-1,4,5-trisphosphate 3-kinase activity"/>
    <property type="evidence" value="ECO:0007669"/>
    <property type="project" value="TreeGrafter"/>
</dbReference>
<protein>
    <recommendedName>
        <fullName evidence="4">Kinase</fullName>
        <ecNumber evidence="4">2.7.-.-</ecNumber>
    </recommendedName>
</protein>
<feature type="compositionally biased region" description="Basic and acidic residues" evidence="5">
    <location>
        <begin position="586"/>
        <end position="596"/>
    </location>
</feature>
<dbReference type="GO" id="GO:0005634">
    <property type="term" value="C:nucleus"/>
    <property type="evidence" value="ECO:0007669"/>
    <property type="project" value="TreeGrafter"/>
</dbReference>
<reference evidence="6" key="1">
    <citation type="submission" date="2014-02" db="EMBL/GenBank/DDBJ databases">
        <authorList>
            <person name="Genoscope - CEA"/>
        </authorList>
    </citation>
    <scope>NUCLEOTIDE SEQUENCE</scope>
    <source>
        <strain evidence="6">LS3</strain>
    </source>
</reference>
<feature type="region of interest" description="Disordered" evidence="5">
    <location>
        <begin position="1"/>
        <end position="207"/>
    </location>
</feature>
<dbReference type="EC" id="2.7.-.-" evidence="4"/>
<proteinExistence type="inferred from homology"/>
<gene>
    <name evidence="6" type="ORF">GNLVRS02_ARAD1D39116g</name>
</gene>
<dbReference type="GO" id="GO:0005737">
    <property type="term" value="C:cytoplasm"/>
    <property type="evidence" value="ECO:0007669"/>
    <property type="project" value="TreeGrafter"/>
</dbReference>
<feature type="compositionally biased region" description="Acidic residues" evidence="5">
    <location>
        <begin position="880"/>
        <end position="897"/>
    </location>
</feature>
<evidence type="ECO:0000256" key="3">
    <source>
        <dbReference type="ARBA" id="ARBA00022777"/>
    </source>
</evidence>
<feature type="region of interest" description="Disordered" evidence="5">
    <location>
        <begin position="547"/>
        <end position="566"/>
    </location>
</feature>